<evidence type="ECO:0000313" key="5">
    <source>
        <dbReference type="Proteomes" id="UP000225706"/>
    </source>
</evidence>
<evidence type="ECO:0000256" key="2">
    <source>
        <dbReference type="SAM" id="MobiDB-lite"/>
    </source>
</evidence>
<dbReference type="GO" id="GO:0003677">
    <property type="term" value="F:DNA binding"/>
    <property type="evidence" value="ECO:0007669"/>
    <property type="project" value="UniProtKB-UniRule"/>
</dbReference>
<feature type="domain" description="HMG box" evidence="3">
    <location>
        <begin position="532"/>
        <end position="599"/>
    </location>
</feature>
<dbReference type="Pfam" id="PF00505">
    <property type="entry name" value="HMG_box"/>
    <property type="match status" value="2"/>
</dbReference>
<dbReference type="Gene3D" id="1.10.30.10">
    <property type="entry name" value="High mobility group box domain"/>
    <property type="match status" value="2"/>
</dbReference>
<feature type="compositionally biased region" description="Basic and acidic residues" evidence="2">
    <location>
        <begin position="390"/>
        <end position="422"/>
    </location>
</feature>
<accession>A0A2B4RSA5</accession>
<feature type="compositionally biased region" description="Acidic residues" evidence="2">
    <location>
        <begin position="632"/>
        <end position="673"/>
    </location>
</feature>
<gene>
    <name evidence="4" type="primary">zmynd10</name>
    <name evidence="4" type="ORF">AWC38_SpisGene16353</name>
</gene>
<feature type="region of interest" description="Disordered" evidence="2">
    <location>
        <begin position="390"/>
        <end position="454"/>
    </location>
</feature>
<feature type="DNA-binding region" description="HMG box" evidence="1">
    <location>
        <begin position="532"/>
        <end position="599"/>
    </location>
</feature>
<dbReference type="STRING" id="50429.A0A2B4RSA5"/>
<dbReference type="Proteomes" id="UP000225706">
    <property type="component" value="Unassembled WGS sequence"/>
</dbReference>
<feature type="compositionally biased region" description="Basic and acidic residues" evidence="2">
    <location>
        <begin position="618"/>
        <end position="631"/>
    </location>
</feature>
<keyword evidence="1" id="KW-0539">Nucleus</keyword>
<dbReference type="InterPro" id="IPR009071">
    <property type="entry name" value="HMG_box_dom"/>
</dbReference>
<dbReference type="PANTHER" id="PTHR13244:SF7">
    <property type="entry name" value="ZINC FINGER MYND DOMAIN-CONTAINING PROTEIN 10"/>
    <property type="match status" value="1"/>
</dbReference>
<proteinExistence type="predicted"/>
<feature type="compositionally biased region" description="Basic and acidic residues" evidence="2">
    <location>
        <begin position="592"/>
        <end position="604"/>
    </location>
</feature>
<reference evidence="5" key="1">
    <citation type="journal article" date="2017" name="bioRxiv">
        <title>Comparative analysis of the genomes of Stylophora pistillata and Acropora digitifera provides evidence for extensive differences between species of corals.</title>
        <authorList>
            <person name="Voolstra C.R."/>
            <person name="Li Y."/>
            <person name="Liew Y.J."/>
            <person name="Baumgarten S."/>
            <person name="Zoccola D."/>
            <person name="Flot J.-F."/>
            <person name="Tambutte S."/>
            <person name="Allemand D."/>
            <person name="Aranda M."/>
        </authorList>
    </citation>
    <scope>NUCLEOTIDE SEQUENCE [LARGE SCALE GENOMIC DNA]</scope>
</reference>
<dbReference type="EMBL" id="LSMT01000370">
    <property type="protein sequence ID" value="PFX19237.1"/>
    <property type="molecule type" value="Genomic_DNA"/>
</dbReference>
<organism evidence="4 5">
    <name type="scientific">Stylophora pistillata</name>
    <name type="common">Smooth cauliflower coral</name>
    <dbReference type="NCBI Taxonomy" id="50429"/>
    <lineage>
        <taxon>Eukaryota</taxon>
        <taxon>Metazoa</taxon>
        <taxon>Cnidaria</taxon>
        <taxon>Anthozoa</taxon>
        <taxon>Hexacorallia</taxon>
        <taxon>Scleractinia</taxon>
        <taxon>Astrocoeniina</taxon>
        <taxon>Pocilloporidae</taxon>
        <taxon>Stylophora</taxon>
    </lineage>
</organism>
<feature type="compositionally biased region" description="Basic and acidic residues" evidence="2">
    <location>
        <begin position="570"/>
        <end position="582"/>
    </location>
</feature>
<protein>
    <submittedName>
        <fullName evidence="4">Zinc finger MYND domain-containing protein 10</fullName>
    </submittedName>
</protein>
<dbReference type="SUPFAM" id="SSF47095">
    <property type="entry name" value="HMG-box"/>
    <property type="match status" value="2"/>
</dbReference>
<feature type="region of interest" description="Disordered" evidence="2">
    <location>
        <begin position="570"/>
        <end position="673"/>
    </location>
</feature>
<dbReference type="GO" id="GO:0005737">
    <property type="term" value="C:cytoplasm"/>
    <property type="evidence" value="ECO:0007669"/>
    <property type="project" value="TreeGrafter"/>
</dbReference>
<keyword evidence="5" id="KW-1185">Reference proteome</keyword>
<dbReference type="SMART" id="SM00398">
    <property type="entry name" value="HMG"/>
    <property type="match status" value="2"/>
</dbReference>
<feature type="DNA-binding region" description="HMG box" evidence="1">
    <location>
        <begin position="452"/>
        <end position="525"/>
    </location>
</feature>
<dbReference type="InterPro" id="IPR036910">
    <property type="entry name" value="HMG_box_dom_sf"/>
</dbReference>
<dbReference type="PANTHER" id="PTHR13244">
    <property type="entry name" value="ZINC FINGER MYND DOMAIN CONTAINING PROTEIN 10"/>
    <property type="match status" value="1"/>
</dbReference>
<name>A0A2B4RSA5_STYPI</name>
<feature type="compositionally biased region" description="Basic residues" evidence="2">
    <location>
        <begin position="429"/>
        <end position="445"/>
    </location>
</feature>
<dbReference type="OrthoDB" id="1919336at2759"/>
<evidence type="ECO:0000313" key="4">
    <source>
        <dbReference type="EMBL" id="PFX19237.1"/>
    </source>
</evidence>
<sequence length="673" mass="77587">MQAIISASSQADEFIKELLITLEKIPVLIHELLAVELWKSKVFPKILESGFNPSTTLPIYFVLFHEATVISLLETVLYHKEACEAAGDSILDLADYCLRRISLLIAQHDEVNRESTDCCDNLSSIEELKKQDKTIFFTVCIKSVSILRYITDSLSSLPLSVMTRLLNTHNTPVVLVQLVENPPWIKRDKGKLMKFIDNVWKEISERERLQLSKTEGQVWLAIHQLLMNEDCQRKYEFNSYSKEQILKLRGFMNEVLLDQIPSLIDLQRYLEQLSIMEPPAIKKDIILEQVPEIREKLLKDNQGKWEKFAKYQKKAFFSPSAEDIKKQAKMWADTYNLDMLEELVSEPPKCALCGQPATKRCSRCQTEWYCKSKRSCEVVKKTLADRKYQPCKVDKSKKTSRSTPEKRKSGEMEGAKSKKRSAEVALSKSKPKKAKAVKDGKRKKAKGDGPQVKRASSAYIHFTTDFRKKLKEKCEKKGDSLPKANEVAKMAGEAWKNLTDEEKKPYNILAQEDKERYLKESGKFAKKESDKPKRAPTAYFIFLAEFREQMKGKKIDDNQKIPALAGEKWRTMTDKDKEKYKQQEAVAKKKHETAMEEWRKKNAGKEVVAAPKAKPEKKKPPPKKEVPKPSESEDEDDDDEDDEEEEEEEEPEDDDDGDDDEDDDEDDDDEDDE</sequence>
<dbReference type="InterPro" id="IPR052298">
    <property type="entry name" value="ZMYND10"/>
</dbReference>
<dbReference type="AlphaFoldDB" id="A0A2B4RSA5"/>
<dbReference type="SUPFAM" id="SSF144232">
    <property type="entry name" value="HIT/MYND zinc finger-like"/>
    <property type="match status" value="1"/>
</dbReference>
<feature type="domain" description="HMG box" evidence="3">
    <location>
        <begin position="452"/>
        <end position="525"/>
    </location>
</feature>
<dbReference type="GO" id="GO:0005634">
    <property type="term" value="C:nucleus"/>
    <property type="evidence" value="ECO:0007669"/>
    <property type="project" value="UniProtKB-UniRule"/>
</dbReference>
<evidence type="ECO:0000259" key="3">
    <source>
        <dbReference type="PROSITE" id="PS50118"/>
    </source>
</evidence>
<keyword evidence="1" id="KW-0238">DNA-binding</keyword>
<comment type="caution">
    <text evidence="4">The sequence shown here is derived from an EMBL/GenBank/DDBJ whole genome shotgun (WGS) entry which is preliminary data.</text>
</comment>
<dbReference type="PROSITE" id="PS50118">
    <property type="entry name" value="HMG_BOX_2"/>
    <property type="match status" value="2"/>
</dbReference>
<evidence type="ECO:0000256" key="1">
    <source>
        <dbReference type="PROSITE-ProRule" id="PRU00267"/>
    </source>
</evidence>